<dbReference type="PANTHER" id="PTHR12555">
    <property type="entry name" value="UBIQUITIN FUSION DEGRADATON PROTEIN 1"/>
    <property type="match status" value="1"/>
</dbReference>
<sequence length="328" mass="36507">MLLSFAVTNWTFEMFHFPMFPAEVPRPFNTQFKCYSVSMLPGPERADADRGGKIFLPPSALDKLTRLNITYPMLFKLTNSAANRATHCGVLEFIAEEGKAHIPYWMMRNLCLEEGDMIQVEAVNLPIATYAKFQAQSPAFLDITNPKAVLENILRNFACLTEGDVFGFEYNNKVYEVLVVEVKPGKAVSIIECDMNVEFTPPLGYTPPEQTNNKKSEGKGFQGVPEISEDDVHQGFRAFSGPGTRLDGKVRKEAPSVAANGPHEKTASSSKKGAGPVISRRGIPDYDFKPGTLKFFRIDREALEPKKKDDKKNFLPFTGSGKQLKPKA</sequence>
<dbReference type="FunFam" id="2.40.40.50:FF:000001">
    <property type="entry name" value="Ubiquitin fusion degradation protein 1 homolog"/>
    <property type="match status" value="1"/>
</dbReference>
<name>A0A7R8ZY22_9CRUS</name>
<dbReference type="AlphaFoldDB" id="A0A7R8ZY22"/>
<proteinExistence type="inferred from homology"/>
<dbReference type="Pfam" id="PF03152">
    <property type="entry name" value="UFD1_N1"/>
    <property type="match status" value="1"/>
</dbReference>
<organism evidence="6">
    <name type="scientific">Cyprideis torosa</name>
    <dbReference type="NCBI Taxonomy" id="163714"/>
    <lineage>
        <taxon>Eukaryota</taxon>
        <taxon>Metazoa</taxon>
        <taxon>Ecdysozoa</taxon>
        <taxon>Arthropoda</taxon>
        <taxon>Crustacea</taxon>
        <taxon>Oligostraca</taxon>
        <taxon>Ostracoda</taxon>
        <taxon>Podocopa</taxon>
        <taxon>Podocopida</taxon>
        <taxon>Cytherocopina</taxon>
        <taxon>Cytheroidea</taxon>
        <taxon>Cytherideidae</taxon>
        <taxon>Cyprideis</taxon>
    </lineage>
</organism>
<reference evidence="6" key="1">
    <citation type="submission" date="2020-11" db="EMBL/GenBank/DDBJ databases">
        <authorList>
            <person name="Tran Van P."/>
        </authorList>
    </citation>
    <scope>NUCLEOTIDE SEQUENCE</scope>
</reference>
<evidence type="ECO:0000259" key="4">
    <source>
        <dbReference type="Pfam" id="PF03152"/>
    </source>
</evidence>
<accession>A0A7R8ZY22</accession>
<dbReference type="GO" id="GO:0006511">
    <property type="term" value="P:ubiquitin-dependent protein catabolic process"/>
    <property type="evidence" value="ECO:0007669"/>
    <property type="project" value="InterPro"/>
</dbReference>
<dbReference type="PANTHER" id="PTHR12555:SF13">
    <property type="entry name" value="UBIQUITIN RECOGNITION FACTOR IN ER-ASSOCIATED DEGRADATION PROTEIN 1"/>
    <property type="match status" value="1"/>
</dbReference>
<gene>
    <name evidence="6" type="ORF">CTOB1V02_LOCUS13998</name>
</gene>
<dbReference type="InterPro" id="IPR055418">
    <property type="entry name" value="UFD1_N2"/>
</dbReference>
<evidence type="ECO:0000313" key="6">
    <source>
        <dbReference type="EMBL" id="CAD7236183.1"/>
    </source>
</evidence>
<dbReference type="Pfam" id="PF24842">
    <property type="entry name" value="UFD1_N2"/>
    <property type="match status" value="1"/>
</dbReference>
<dbReference type="OrthoDB" id="422728at2759"/>
<dbReference type="GO" id="GO:0034098">
    <property type="term" value="C:VCP-NPL4-UFD1 AAA ATPase complex"/>
    <property type="evidence" value="ECO:0007669"/>
    <property type="project" value="TreeGrafter"/>
</dbReference>
<dbReference type="Gene3D" id="3.10.330.10">
    <property type="match status" value="1"/>
</dbReference>
<dbReference type="GO" id="GO:0031593">
    <property type="term" value="F:polyubiquitin modification-dependent protein binding"/>
    <property type="evidence" value="ECO:0007669"/>
    <property type="project" value="TreeGrafter"/>
</dbReference>
<keyword evidence="2" id="KW-0833">Ubl conjugation pathway</keyword>
<feature type="domain" description="Ubiquitin fusion degradation protein UFD1 N-terminal subdomain 1" evidence="4">
    <location>
        <begin position="28"/>
        <end position="126"/>
    </location>
</feature>
<dbReference type="FunFam" id="3.10.330.10:FF:000002">
    <property type="entry name" value="ubiquitin fusion degradation protein 1 homolog"/>
    <property type="match status" value="1"/>
</dbReference>
<dbReference type="InterPro" id="IPR042299">
    <property type="entry name" value="Ufd1-like_Nn"/>
</dbReference>
<dbReference type="GO" id="GO:0036503">
    <property type="term" value="P:ERAD pathway"/>
    <property type="evidence" value="ECO:0007669"/>
    <property type="project" value="TreeGrafter"/>
</dbReference>
<dbReference type="EMBL" id="OB677056">
    <property type="protein sequence ID" value="CAD7236183.1"/>
    <property type="molecule type" value="Genomic_DNA"/>
</dbReference>
<feature type="domain" description="Ubiquitin fusion degradation protein UFD1 N-terminal subdomain 2" evidence="5">
    <location>
        <begin position="128"/>
        <end position="202"/>
    </location>
</feature>
<evidence type="ECO:0000256" key="3">
    <source>
        <dbReference type="ARBA" id="ARBA00071119"/>
    </source>
</evidence>
<protein>
    <recommendedName>
        <fullName evidence="3">Ubiquitin fusion degradation protein 1 homolog</fullName>
    </recommendedName>
</protein>
<dbReference type="InterPro" id="IPR004854">
    <property type="entry name" value="Ufd1-like"/>
</dbReference>
<evidence type="ECO:0000259" key="5">
    <source>
        <dbReference type="Pfam" id="PF24842"/>
    </source>
</evidence>
<dbReference type="InterPro" id="IPR055417">
    <property type="entry name" value="UFD1_N1"/>
</dbReference>
<evidence type="ECO:0000256" key="2">
    <source>
        <dbReference type="ARBA" id="ARBA00022786"/>
    </source>
</evidence>
<evidence type="ECO:0000256" key="1">
    <source>
        <dbReference type="ARBA" id="ARBA00006043"/>
    </source>
</evidence>
<comment type="similarity">
    <text evidence="1">Belongs to the UFD1 family.</text>
</comment>
<dbReference type="Gene3D" id="2.40.40.50">
    <property type="entry name" value="Ubiquitin fusion degradation protein UFD1, N-terminal domain"/>
    <property type="match status" value="1"/>
</dbReference>